<reference evidence="2 3" key="1">
    <citation type="submission" date="2024-02" db="EMBL/GenBank/DDBJ databases">
        <title>New thermophilic sulfur-oxidizing bacteria from a hot springs of the Uzon caldera (Kamchatka, Russia).</title>
        <authorList>
            <person name="Dukat A.M."/>
            <person name="Elcheninov A.G."/>
            <person name="Frolov E.N."/>
        </authorList>
    </citation>
    <scope>NUCLEOTIDE SEQUENCE [LARGE SCALE GENOMIC DNA]</scope>
    <source>
        <strain evidence="2 3">AK1</strain>
    </source>
</reference>
<accession>A0ABV0EIV3</accession>
<feature type="domain" description="Glycoside-hydrolase family GH114 TIM-barrel" evidence="1">
    <location>
        <begin position="52"/>
        <end position="261"/>
    </location>
</feature>
<organism evidence="2 3">
    <name type="scientific">Thiobacter aerophilum</name>
    <dbReference type="NCBI Taxonomy" id="3121275"/>
    <lineage>
        <taxon>Bacteria</taxon>
        <taxon>Pseudomonadati</taxon>
        <taxon>Pseudomonadota</taxon>
        <taxon>Betaproteobacteria</taxon>
        <taxon>Burkholderiales</taxon>
        <taxon>Thiobacteraceae</taxon>
        <taxon>Thiobacter</taxon>
    </lineage>
</organism>
<comment type="caution">
    <text evidence="2">The sequence shown here is derived from an EMBL/GenBank/DDBJ whole genome shotgun (WGS) entry which is preliminary data.</text>
</comment>
<dbReference type="InterPro" id="IPR017853">
    <property type="entry name" value="GH"/>
</dbReference>
<dbReference type="InterPro" id="IPR016925">
    <property type="entry name" value="UCP029570"/>
</dbReference>
<dbReference type="Gene3D" id="3.20.20.70">
    <property type="entry name" value="Aldolase class I"/>
    <property type="match status" value="1"/>
</dbReference>
<sequence>MRHLSMPLFFLWAWFVAGPVHALSVAFYYGGEWLPELAAFDIAVVEPRHGFAPDAARRPGFEPFAYVSVGELSGDHPAVKGLPTICRLAYNPAWNSIVLDHSRAECRGYWLTQVFAPLWNAGWRGFFLDTMDSYQLAKQAAATEQQAGLTTLIRELKARHPGLRLMLNRGFELLPQIAPLVEAVAAESLFGRYEPASRSYAEVPAADREWLLARFKEVRERYGLPVVAIDYAPPEARERARAIARRIAELGVVPWVSDGELLSLGVGVREALPRTLLVLYDAREAPDLNYLEAHRFLELPAQYLGLRVRYQEMTSPLSTEPQAGRLAGVVVWGTGELANPQPVLEWLGARRKEGIPILLMGTLPFDPAPALGTRRVNLPGGTGLHSSLAQFEAPLPRRLVTSVQGLQADGIDAWVQGGGGALVGLASWGGFALAPALIEAVPGVDQYRWLIPPFALLRTALRLPDWPVPDVTTETGRRLLTIHVDGDGFVSRAELPGRPWAGEVLLGFLKKHPLPHGISVIEGEIGPTGLYPQHSAELEGIARRIFALPWVEAASHSFSHPFRWAEATAQAGEGEGRYTLPIAGYVFDARREILGSREYLAHLLPAGKTVRLFFWTGDCAPTVEQLRLTREAGLLNINGGDTIISRTCPSLTCVAPYSLAKDGELQVYAPVSNENLFTNLWTGPFWGYRRVIETFERTETPHRLKPVGIYYHFYSATKPAALKALEEVYGWAQSQPLHPVFISEYVEKVRDFLDYAIAREGEAWILRGRGALATVRLEEGLASPDLGASQNVAGFKRALGRTYVHLTGTQARIVLAKAEARATLPHLEEANARITLFKREGRDLRLSLLGHVPVEAGLFVPEDCKLRAEPAARLGPRVEGVQIIKSKHATLTLTVHCPRP</sequence>
<dbReference type="Gene3D" id="3.20.20.370">
    <property type="entry name" value="Glycoside hydrolase/deacetylase"/>
    <property type="match status" value="1"/>
</dbReference>
<proteinExistence type="predicted"/>
<dbReference type="InterPro" id="IPR004352">
    <property type="entry name" value="GH114_TIM-barrel"/>
</dbReference>
<dbReference type="InterPro" id="IPR011330">
    <property type="entry name" value="Glyco_hydro/deAcase_b/a-brl"/>
</dbReference>
<dbReference type="RefSeq" id="WP_347308766.1">
    <property type="nucleotide sequence ID" value="NZ_JBAJEX010000009.1"/>
</dbReference>
<evidence type="ECO:0000313" key="2">
    <source>
        <dbReference type="EMBL" id="MEO1767653.1"/>
    </source>
</evidence>
<dbReference type="InterPro" id="IPR013785">
    <property type="entry name" value="Aldolase_TIM"/>
</dbReference>
<evidence type="ECO:0000259" key="1">
    <source>
        <dbReference type="Pfam" id="PF03537"/>
    </source>
</evidence>
<dbReference type="SUPFAM" id="SSF88713">
    <property type="entry name" value="Glycoside hydrolase/deacetylase"/>
    <property type="match status" value="1"/>
</dbReference>
<dbReference type="EMBL" id="JBAJEX010000009">
    <property type="protein sequence ID" value="MEO1767653.1"/>
    <property type="molecule type" value="Genomic_DNA"/>
</dbReference>
<dbReference type="Proteomes" id="UP001482231">
    <property type="component" value="Unassembled WGS sequence"/>
</dbReference>
<evidence type="ECO:0000313" key="3">
    <source>
        <dbReference type="Proteomes" id="UP001482231"/>
    </source>
</evidence>
<dbReference type="PANTHER" id="PTHR35882:SF2">
    <property type="entry name" value="PELA"/>
    <property type="match status" value="1"/>
</dbReference>
<keyword evidence="3" id="KW-1185">Reference proteome</keyword>
<dbReference type="PANTHER" id="PTHR35882">
    <property type="entry name" value="PELA"/>
    <property type="match status" value="1"/>
</dbReference>
<dbReference type="Pfam" id="PF03537">
    <property type="entry name" value="Glyco_hydro_114"/>
    <property type="match status" value="1"/>
</dbReference>
<gene>
    <name evidence="2" type="ORF">V6E02_10570</name>
</gene>
<dbReference type="PIRSF" id="PIRSF029570">
    <property type="entry name" value="UCP029570"/>
    <property type="match status" value="1"/>
</dbReference>
<protein>
    <submittedName>
        <fullName evidence="2">Endo alpha-1,4 polygalactosaminidase</fullName>
    </submittedName>
</protein>
<name>A0ABV0EIV3_9BURK</name>
<dbReference type="CDD" id="cd10922">
    <property type="entry name" value="CE4_PelA_like_C"/>
    <property type="match status" value="1"/>
</dbReference>
<dbReference type="SUPFAM" id="SSF51445">
    <property type="entry name" value="(Trans)glycosidases"/>
    <property type="match status" value="1"/>
</dbReference>